<dbReference type="PROSITE" id="PS51257">
    <property type="entry name" value="PROKAR_LIPOPROTEIN"/>
    <property type="match status" value="1"/>
</dbReference>
<organism evidence="1 2">
    <name type="scientific">Cohnella xylanilytica</name>
    <dbReference type="NCBI Taxonomy" id="557555"/>
    <lineage>
        <taxon>Bacteria</taxon>
        <taxon>Bacillati</taxon>
        <taxon>Bacillota</taxon>
        <taxon>Bacilli</taxon>
        <taxon>Bacillales</taxon>
        <taxon>Paenibacillaceae</taxon>
        <taxon>Cohnella</taxon>
    </lineage>
</organism>
<accession>A0A841U9J6</accession>
<protein>
    <recommendedName>
        <fullName evidence="3">Lipoprotein</fullName>
    </recommendedName>
</protein>
<proteinExistence type="predicted"/>
<dbReference type="RefSeq" id="WP_185138569.1">
    <property type="nucleotide sequence ID" value="NZ_BORM01000004.1"/>
</dbReference>
<dbReference type="AlphaFoldDB" id="A0A841U9J6"/>
<dbReference type="Proteomes" id="UP000553776">
    <property type="component" value="Unassembled WGS sequence"/>
</dbReference>
<evidence type="ECO:0000313" key="1">
    <source>
        <dbReference type="EMBL" id="MBB6694610.1"/>
    </source>
</evidence>
<dbReference type="EMBL" id="JACJVR010000097">
    <property type="protein sequence ID" value="MBB6694610.1"/>
    <property type="molecule type" value="Genomic_DNA"/>
</dbReference>
<name>A0A841U9J6_9BACL</name>
<reference evidence="1 2" key="1">
    <citation type="submission" date="2020-08" db="EMBL/GenBank/DDBJ databases">
        <title>Cohnella phylogeny.</title>
        <authorList>
            <person name="Dunlap C."/>
        </authorList>
    </citation>
    <scope>NUCLEOTIDE SEQUENCE [LARGE SCALE GENOMIC DNA]</scope>
    <source>
        <strain evidence="1 2">DSM 25239</strain>
    </source>
</reference>
<evidence type="ECO:0000313" key="2">
    <source>
        <dbReference type="Proteomes" id="UP000553776"/>
    </source>
</evidence>
<evidence type="ECO:0008006" key="3">
    <source>
        <dbReference type="Google" id="ProtNLM"/>
    </source>
</evidence>
<sequence>MRRLATAIPIAILICLALAGCRSMTMEEEFRKTYPDDGYELVYHEPVADRELAFFKAPGPSGGEGLGLAVFEGSSREGWKMTQSGSFHYPGGTVVDVGRVDLGKAGSKEVVYGYTDEKDAASVELTDRDGSVIEAKLIDTGWRRIWYAVTTIESLNLKLLSGDGTVLYQVP</sequence>
<gene>
    <name evidence="1" type="ORF">H7B90_24745</name>
</gene>
<keyword evidence="2" id="KW-1185">Reference proteome</keyword>
<comment type="caution">
    <text evidence="1">The sequence shown here is derived from an EMBL/GenBank/DDBJ whole genome shotgun (WGS) entry which is preliminary data.</text>
</comment>